<proteinExistence type="predicted"/>
<keyword evidence="2" id="KW-1185">Reference proteome</keyword>
<protein>
    <submittedName>
        <fullName evidence="1">Uncharacterized protein</fullName>
    </submittedName>
</protein>
<organism evidence="1 2">
    <name type="scientific">Pleurodeles waltl</name>
    <name type="common">Iberian ribbed newt</name>
    <dbReference type="NCBI Taxonomy" id="8319"/>
    <lineage>
        <taxon>Eukaryota</taxon>
        <taxon>Metazoa</taxon>
        <taxon>Chordata</taxon>
        <taxon>Craniata</taxon>
        <taxon>Vertebrata</taxon>
        <taxon>Euteleostomi</taxon>
        <taxon>Amphibia</taxon>
        <taxon>Batrachia</taxon>
        <taxon>Caudata</taxon>
        <taxon>Salamandroidea</taxon>
        <taxon>Salamandridae</taxon>
        <taxon>Pleurodelinae</taxon>
        <taxon>Pleurodeles</taxon>
    </lineage>
</organism>
<comment type="caution">
    <text evidence="1">The sequence shown here is derived from an EMBL/GenBank/DDBJ whole genome shotgun (WGS) entry which is preliminary data.</text>
</comment>
<dbReference type="AlphaFoldDB" id="A0AAV7L8P5"/>
<dbReference type="Proteomes" id="UP001066276">
    <property type="component" value="Chromosome 11"/>
</dbReference>
<accession>A0AAV7L8P5</accession>
<sequence length="154" mass="17045">MSHFPIQSDRQRLWEEVVTKVIHRAPFEGKLWIWDAFLIHCRCRHVCGAVAKGWLSSSWRTPTPVKLSCRSRRLRTSVLVEGNSCRMKNLKVLLGLFGVHSGRTGYVPDTRLALKLWGGSKSYDITILSTREVSGLAAIASTVGMGTGPGGLPN</sequence>
<evidence type="ECO:0000313" key="2">
    <source>
        <dbReference type="Proteomes" id="UP001066276"/>
    </source>
</evidence>
<evidence type="ECO:0000313" key="1">
    <source>
        <dbReference type="EMBL" id="KAJ1088006.1"/>
    </source>
</evidence>
<reference evidence="1" key="1">
    <citation type="journal article" date="2022" name="bioRxiv">
        <title>Sequencing and chromosome-scale assembly of the giantPleurodeles waltlgenome.</title>
        <authorList>
            <person name="Brown T."/>
            <person name="Elewa A."/>
            <person name="Iarovenko S."/>
            <person name="Subramanian E."/>
            <person name="Araus A.J."/>
            <person name="Petzold A."/>
            <person name="Susuki M."/>
            <person name="Suzuki K.-i.T."/>
            <person name="Hayashi T."/>
            <person name="Toyoda A."/>
            <person name="Oliveira C."/>
            <person name="Osipova E."/>
            <person name="Leigh N.D."/>
            <person name="Simon A."/>
            <person name="Yun M.H."/>
        </authorList>
    </citation>
    <scope>NUCLEOTIDE SEQUENCE</scope>
    <source>
        <strain evidence="1">20211129_DDA</strain>
        <tissue evidence="1">Liver</tissue>
    </source>
</reference>
<dbReference type="EMBL" id="JANPWB010000015">
    <property type="protein sequence ID" value="KAJ1088006.1"/>
    <property type="molecule type" value="Genomic_DNA"/>
</dbReference>
<gene>
    <name evidence="1" type="ORF">NDU88_001165</name>
</gene>
<name>A0AAV7L8P5_PLEWA</name>